<comment type="caution">
    <text evidence="1">The sequence shown here is derived from an EMBL/GenBank/DDBJ whole genome shotgun (WGS) entry which is preliminary data.</text>
</comment>
<keyword evidence="2" id="KW-1185">Reference proteome</keyword>
<accession>A0ABQ9HPA9</accession>
<reference evidence="1 2" key="1">
    <citation type="submission" date="2023-02" db="EMBL/GenBank/DDBJ databases">
        <title>LHISI_Scaffold_Assembly.</title>
        <authorList>
            <person name="Stuart O.P."/>
            <person name="Cleave R."/>
            <person name="Magrath M.J.L."/>
            <person name="Mikheyev A.S."/>
        </authorList>
    </citation>
    <scope>NUCLEOTIDE SEQUENCE [LARGE SCALE GENOMIC DNA]</scope>
    <source>
        <strain evidence="1">Daus_M_001</strain>
        <tissue evidence="1">Leg muscle</tissue>
    </source>
</reference>
<sequence length="312" mass="33502">MFAAFLDMLNMSFDVGNGCCINNCFQGMPQIRRATVTGRLARSPPTKANRAQSPAGSPDFRKWESCWTMPLVGGFSRGSPVSHAPSVRHRSIFTSVSLIGPQDLAFKSLSNLFTHSLIGFIYSSGESSERRGGNRVVLLDGLEVVDLARRLVHDLTASHIVHQLGSTQRLPLDALVGRSTLSWGVNSSRRLTLNLLRLALRSHLLLLWVVAGHVLAVATLCHDQEGFFPVVISDQVTASKQRKQKASGKEVGEEAAVGSVGVHRAVRPSRSAPGSGGRCLCGSRTRSGRARGCADTYTCGEAEQRAGNVLAG</sequence>
<dbReference type="EMBL" id="JARBHB010000004">
    <property type="protein sequence ID" value="KAJ8886199.1"/>
    <property type="molecule type" value="Genomic_DNA"/>
</dbReference>
<protein>
    <submittedName>
        <fullName evidence="1">Uncharacterized protein</fullName>
    </submittedName>
</protein>
<proteinExistence type="predicted"/>
<evidence type="ECO:0000313" key="2">
    <source>
        <dbReference type="Proteomes" id="UP001159363"/>
    </source>
</evidence>
<evidence type="ECO:0000313" key="1">
    <source>
        <dbReference type="EMBL" id="KAJ8886199.1"/>
    </source>
</evidence>
<organism evidence="1 2">
    <name type="scientific">Dryococelus australis</name>
    <dbReference type="NCBI Taxonomy" id="614101"/>
    <lineage>
        <taxon>Eukaryota</taxon>
        <taxon>Metazoa</taxon>
        <taxon>Ecdysozoa</taxon>
        <taxon>Arthropoda</taxon>
        <taxon>Hexapoda</taxon>
        <taxon>Insecta</taxon>
        <taxon>Pterygota</taxon>
        <taxon>Neoptera</taxon>
        <taxon>Polyneoptera</taxon>
        <taxon>Phasmatodea</taxon>
        <taxon>Verophasmatodea</taxon>
        <taxon>Anareolatae</taxon>
        <taxon>Phasmatidae</taxon>
        <taxon>Eurycanthinae</taxon>
        <taxon>Dryococelus</taxon>
    </lineage>
</organism>
<dbReference type="Proteomes" id="UP001159363">
    <property type="component" value="Chromosome X"/>
</dbReference>
<name>A0ABQ9HPA9_9NEOP</name>
<gene>
    <name evidence="1" type="ORF">PR048_012408</name>
</gene>